<dbReference type="SUPFAM" id="SSF103088">
    <property type="entry name" value="OmpA-like"/>
    <property type="match status" value="1"/>
</dbReference>
<dbReference type="Gene3D" id="2.60.40.1120">
    <property type="entry name" value="Carboxypeptidase-like, regulatory domain"/>
    <property type="match status" value="1"/>
</dbReference>
<dbReference type="PANTHER" id="PTHR30329:SF21">
    <property type="entry name" value="LIPOPROTEIN YIAD-RELATED"/>
    <property type="match status" value="1"/>
</dbReference>
<dbReference type="Pfam" id="PF00691">
    <property type="entry name" value="OmpA"/>
    <property type="match status" value="1"/>
</dbReference>
<dbReference type="InterPro" id="IPR036737">
    <property type="entry name" value="OmpA-like_sf"/>
</dbReference>
<accession>A0ABW5VBN3</accession>
<sequence length="643" mass="72709">MRFWSIFLFLLIFPYTSFAQQKRSKGDISFFEYSYRKAIKEYQKELEKGSLTSDQYLNLADSYLKVGNFKNASKIYVDIFKKDTIMTAHHFNMLLQSIARTSGMEEVKAFLGENKQKFSRELLENTEFNYELLQLKNELALTYEIFNVSSNSPQADFSPAFFKDKVLFSSARPGGSKKVYSPSGESYLNIYEAEVDSNGDMKAPREFGGLKTSKFHKSTPFYSEELKSLFYSLSNAVGSELLFSANGKNSMSIAMSSGSDAYKYILRDLDTSFYYPFYEAATGRLFFAANFEDSYGGTDLYFVYTNDGIIMSSPVNLGPRINTPGNEIAPFIFENTLYFASDVFYGLGGMDIYKSNLQDYNNFSIPVNLGTDINSKEDDFGLIIKNNDTNGLLGYFASNRYGGKGNDDVYGFKVDEKPGLKTLAFKGKVQKPNDGIGIGGAVVTLSDDEGTVLKEVTTDGYGNYQLEIPWRHKISLKAEKERYSTYLMDFNSEELDKMSTSKFNLELVLIDDILSESEAQVVIKMNKFYFNKGRAEISPEIAMELEKVVAAIKSFPKLQLRIESHTDSRGGSSYNFTLSQKRSNAIENYLLEQGVPKSNILYAVGYGEEKILNNCKNGVFCLEMLHNKNERSLVVVLNYNVLF</sequence>
<evidence type="ECO:0000256" key="5">
    <source>
        <dbReference type="SAM" id="SignalP"/>
    </source>
</evidence>
<dbReference type="InterPro" id="IPR006665">
    <property type="entry name" value="OmpA-like"/>
</dbReference>
<organism evidence="7 8">
    <name type="scientific">Arenibacter antarcticus</name>
    <dbReference type="NCBI Taxonomy" id="2040469"/>
    <lineage>
        <taxon>Bacteria</taxon>
        <taxon>Pseudomonadati</taxon>
        <taxon>Bacteroidota</taxon>
        <taxon>Flavobacteriia</taxon>
        <taxon>Flavobacteriales</taxon>
        <taxon>Flavobacteriaceae</taxon>
        <taxon>Arenibacter</taxon>
    </lineage>
</organism>
<dbReference type="PROSITE" id="PS51123">
    <property type="entry name" value="OMPA_2"/>
    <property type="match status" value="1"/>
</dbReference>
<dbReference type="Gene3D" id="1.25.40.10">
    <property type="entry name" value="Tetratricopeptide repeat domain"/>
    <property type="match status" value="1"/>
</dbReference>
<evidence type="ECO:0000256" key="2">
    <source>
        <dbReference type="ARBA" id="ARBA00023136"/>
    </source>
</evidence>
<gene>
    <name evidence="7" type="ORF">ACFS1K_04970</name>
</gene>
<protein>
    <submittedName>
        <fullName evidence="7">OmpA family protein</fullName>
    </submittedName>
</protein>
<keyword evidence="3" id="KW-0998">Cell outer membrane</keyword>
<dbReference type="EMBL" id="JBHUOK010000008">
    <property type="protein sequence ID" value="MFD2789107.1"/>
    <property type="molecule type" value="Genomic_DNA"/>
</dbReference>
<dbReference type="SUPFAM" id="SSF49478">
    <property type="entry name" value="Cna protein B-type domain"/>
    <property type="match status" value="1"/>
</dbReference>
<dbReference type="RefSeq" id="WP_251808919.1">
    <property type="nucleotide sequence ID" value="NZ_CP166679.1"/>
</dbReference>
<dbReference type="SUPFAM" id="SSF48452">
    <property type="entry name" value="TPR-like"/>
    <property type="match status" value="1"/>
</dbReference>
<comment type="caution">
    <text evidence="7">The sequence shown here is derived from an EMBL/GenBank/DDBJ whole genome shotgun (WGS) entry which is preliminary data.</text>
</comment>
<evidence type="ECO:0000256" key="3">
    <source>
        <dbReference type="ARBA" id="ARBA00023237"/>
    </source>
</evidence>
<dbReference type="InterPro" id="IPR011990">
    <property type="entry name" value="TPR-like_helical_dom_sf"/>
</dbReference>
<reference evidence="8" key="1">
    <citation type="journal article" date="2019" name="Int. J. Syst. Evol. Microbiol.">
        <title>The Global Catalogue of Microorganisms (GCM) 10K type strain sequencing project: providing services to taxonomists for standard genome sequencing and annotation.</title>
        <authorList>
            <consortium name="The Broad Institute Genomics Platform"/>
            <consortium name="The Broad Institute Genome Sequencing Center for Infectious Disease"/>
            <person name="Wu L."/>
            <person name="Ma J."/>
        </authorList>
    </citation>
    <scope>NUCLEOTIDE SEQUENCE [LARGE SCALE GENOMIC DNA]</scope>
    <source>
        <strain evidence="8">KCTC 52924</strain>
    </source>
</reference>
<dbReference type="PANTHER" id="PTHR30329">
    <property type="entry name" value="STATOR ELEMENT OF FLAGELLAR MOTOR COMPLEX"/>
    <property type="match status" value="1"/>
</dbReference>
<dbReference type="CDD" id="cd07185">
    <property type="entry name" value="OmpA_C-like"/>
    <property type="match status" value="1"/>
</dbReference>
<feature type="signal peptide" evidence="5">
    <location>
        <begin position="1"/>
        <end position="19"/>
    </location>
</feature>
<evidence type="ECO:0000259" key="6">
    <source>
        <dbReference type="PROSITE" id="PS51123"/>
    </source>
</evidence>
<dbReference type="Gene3D" id="3.30.1330.60">
    <property type="entry name" value="OmpA-like domain"/>
    <property type="match status" value="1"/>
</dbReference>
<keyword evidence="5" id="KW-0732">Signal</keyword>
<dbReference type="PRINTS" id="PR01021">
    <property type="entry name" value="OMPADOMAIN"/>
</dbReference>
<evidence type="ECO:0000256" key="4">
    <source>
        <dbReference type="PROSITE-ProRule" id="PRU00473"/>
    </source>
</evidence>
<feature type="chain" id="PRO_5045694540" evidence="5">
    <location>
        <begin position="20"/>
        <end position="643"/>
    </location>
</feature>
<dbReference type="InterPro" id="IPR050330">
    <property type="entry name" value="Bact_OuterMem_StrucFunc"/>
</dbReference>
<evidence type="ECO:0000313" key="8">
    <source>
        <dbReference type="Proteomes" id="UP001597532"/>
    </source>
</evidence>
<feature type="domain" description="OmpA-like" evidence="6">
    <location>
        <begin position="517"/>
        <end position="640"/>
    </location>
</feature>
<dbReference type="Proteomes" id="UP001597532">
    <property type="component" value="Unassembled WGS sequence"/>
</dbReference>
<name>A0ABW5VBN3_9FLAO</name>
<dbReference type="InterPro" id="IPR006664">
    <property type="entry name" value="OMP_bac"/>
</dbReference>
<evidence type="ECO:0000256" key="1">
    <source>
        <dbReference type="ARBA" id="ARBA00004442"/>
    </source>
</evidence>
<evidence type="ECO:0000313" key="7">
    <source>
        <dbReference type="EMBL" id="MFD2789107.1"/>
    </source>
</evidence>
<keyword evidence="8" id="KW-1185">Reference proteome</keyword>
<proteinExistence type="predicted"/>
<keyword evidence="2 4" id="KW-0472">Membrane</keyword>
<comment type="subcellular location">
    <subcellularLocation>
        <location evidence="1">Cell outer membrane</location>
    </subcellularLocation>
</comment>